<feature type="region of interest" description="Disordered" evidence="1">
    <location>
        <begin position="46"/>
        <end position="67"/>
    </location>
</feature>
<sequence>MARCRTATPNIHPSMEFQLQTSIKPLLIKFHNPNHHHLQVLIPRKGPLHQPQKQQIRRPRSAVLYHA</sequence>
<gene>
    <name evidence="2" type="ORF">B0T14DRAFT_514381</name>
</gene>
<evidence type="ECO:0000313" key="3">
    <source>
        <dbReference type="Proteomes" id="UP001175000"/>
    </source>
</evidence>
<reference evidence="2" key="1">
    <citation type="submission" date="2023-06" db="EMBL/GenBank/DDBJ databases">
        <title>Genome-scale phylogeny and comparative genomics of the fungal order Sordariales.</title>
        <authorList>
            <consortium name="Lawrence Berkeley National Laboratory"/>
            <person name="Hensen N."/>
            <person name="Bonometti L."/>
            <person name="Westerberg I."/>
            <person name="Brannstrom I.O."/>
            <person name="Guillou S."/>
            <person name="Cros-Aarteil S."/>
            <person name="Calhoun S."/>
            <person name="Haridas S."/>
            <person name="Kuo A."/>
            <person name="Mondo S."/>
            <person name="Pangilinan J."/>
            <person name="Riley R."/>
            <person name="Labutti K."/>
            <person name="Andreopoulos B."/>
            <person name="Lipzen A."/>
            <person name="Chen C."/>
            <person name="Yanf M."/>
            <person name="Daum C."/>
            <person name="Ng V."/>
            <person name="Clum A."/>
            <person name="Steindorff A."/>
            <person name="Ohm R."/>
            <person name="Martin F."/>
            <person name="Silar P."/>
            <person name="Natvig D."/>
            <person name="Lalanne C."/>
            <person name="Gautier V."/>
            <person name="Ament-Velasquez S.L."/>
            <person name="Kruys A."/>
            <person name="Hutchinson M.I."/>
            <person name="Powell A.J."/>
            <person name="Barry K."/>
            <person name="Miller A.N."/>
            <person name="Grigoriev I.V."/>
            <person name="Debuchy R."/>
            <person name="Gladieux P."/>
            <person name="Thoren M.H."/>
            <person name="Johannesson H."/>
        </authorList>
    </citation>
    <scope>NUCLEOTIDE SEQUENCE</scope>
    <source>
        <strain evidence="2">CBS 606.72</strain>
    </source>
</reference>
<evidence type="ECO:0000313" key="2">
    <source>
        <dbReference type="EMBL" id="KAK0622747.1"/>
    </source>
</evidence>
<name>A0AA40C2L7_9PEZI</name>
<proteinExistence type="predicted"/>
<organism evidence="2 3">
    <name type="scientific">Immersiella caudata</name>
    <dbReference type="NCBI Taxonomy" id="314043"/>
    <lineage>
        <taxon>Eukaryota</taxon>
        <taxon>Fungi</taxon>
        <taxon>Dikarya</taxon>
        <taxon>Ascomycota</taxon>
        <taxon>Pezizomycotina</taxon>
        <taxon>Sordariomycetes</taxon>
        <taxon>Sordariomycetidae</taxon>
        <taxon>Sordariales</taxon>
        <taxon>Lasiosphaeriaceae</taxon>
        <taxon>Immersiella</taxon>
    </lineage>
</organism>
<protein>
    <submittedName>
        <fullName evidence="2">Uncharacterized protein</fullName>
    </submittedName>
</protein>
<comment type="caution">
    <text evidence="2">The sequence shown here is derived from an EMBL/GenBank/DDBJ whole genome shotgun (WGS) entry which is preliminary data.</text>
</comment>
<dbReference type="EMBL" id="JAULSU010000003">
    <property type="protein sequence ID" value="KAK0622747.1"/>
    <property type="molecule type" value="Genomic_DNA"/>
</dbReference>
<accession>A0AA40C2L7</accession>
<keyword evidence="3" id="KW-1185">Reference proteome</keyword>
<evidence type="ECO:0000256" key="1">
    <source>
        <dbReference type="SAM" id="MobiDB-lite"/>
    </source>
</evidence>
<dbReference type="AlphaFoldDB" id="A0AA40C2L7"/>
<dbReference type="Proteomes" id="UP001175000">
    <property type="component" value="Unassembled WGS sequence"/>
</dbReference>